<dbReference type="PANTHER" id="PTHR42850:SF4">
    <property type="entry name" value="ZINC-DEPENDENT ENDOPOLYPHOSPHATASE"/>
    <property type="match status" value="1"/>
</dbReference>
<dbReference type="Gene3D" id="3.60.21.10">
    <property type="match status" value="1"/>
</dbReference>
<dbReference type="KEGG" id="esu:EUS_10630"/>
<dbReference type="EMBL" id="FP929044">
    <property type="protein sequence ID" value="CBK96260.1"/>
    <property type="molecule type" value="Genomic_DNA"/>
</dbReference>
<organism evidence="2 3">
    <name type="scientific">[Eubacterium] siraeum 70/3</name>
    <dbReference type="NCBI Taxonomy" id="657319"/>
    <lineage>
        <taxon>Bacteria</taxon>
        <taxon>Bacillati</taxon>
        <taxon>Bacillota</taxon>
        <taxon>Clostridia</taxon>
        <taxon>Eubacteriales</taxon>
        <taxon>Oscillospiraceae</taxon>
        <taxon>Oscillospiraceae incertae sedis</taxon>
    </lineage>
</organism>
<dbReference type="GO" id="GO:0110154">
    <property type="term" value="P:RNA decapping"/>
    <property type="evidence" value="ECO:0007669"/>
    <property type="project" value="TreeGrafter"/>
</dbReference>
<dbReference type="InterPro" id="IPR029052">
    <property type="entry name" value="Metallo-depent_PP-like"/>
</dbReference>
<evidence type="ECO:0000313" key="2">
    <source>
        <dbReference type="EMBL" id="CBK96260.1"/>
    </source>
</evidence>
<dbReference type="GO" id="GO:0008803">
    <property type="term" value="F:bis(5'-nucleosyl)-tetraphosphatase (symmetrical) activity"/>
    <property type="evidence" value="ECO:0007669"/>
    <property type="project" value="TreeGrafter"/>
</dbReference>
<dbReference type="HOGENOM" id="CLU_023125_4_2_9"/>
<keyword evidence="2" id="KW-0378">Hydrolase</keyword>
<dbReference type="GO" id="GO:0005737">
    <property type="term" value="C:cytoplasm"/>
    <property type="evidence" value="ECO:0007669"/>
    <property type="project" value="TreeGrafter"/>
</dbReference>
<dbReference type="InterPro" id="IPR004843">
    <property type="entry name" value="Calcineurin-like_PHP"/>
</dbReference>
<dbReference type="AlphaFoldDB" id="D4JT41"/>
<gene>
    <name evidence="2" type="ORF">EUS_10630</name>
</gene>
<evidence type="ECO:0000259" key="1">
    <source>
        <dbReference type="Pfam" id="PF00149"/>
    </source>
</evidence>
<dbReference type="BioCyc" id="ESIR657319:G136K-897-MONOMER"/>
<name>D4JT41_9FIRM</name>
<accession>D4JT41</accession>
<dbReference type="Pfam" id="PF00149">
    <property type="entry name" value="Metallophos"/>
    <property type="match status" value="1"/>
</dbReference>
<reference evidence="2 3" key="2">
    <citation type="submission" date="2010-03" db="EMBL/GenBank/DDBJ databases">
        <authorList>
            <person name="Pajon A."/>
        </authorList>
    </citation>
    <scope>NUCLEOTIDE SEQUENCE [LARGE SCALE GENOMIC DNA]</scope>
    <source>
        <strain evidence="2 3">70/3</strain>
    </source>
</reference>
<dbReference type="PANTHER" id="PTHR42850">
    <property type="entry name" value="METALLOPHOSPHOESTERASE"/>
    <property type="match status" value="1"/>
</dbReference>
<sequence>MTYVLSDIHGNLQRFESIMTQINLQTNDTLYVLGDVIDRYAGGIKILRQIMRMPNAEMLIGNHEYMMLNAIGHCKDAVEEKENTNRREKRLWYRNGGMITHEQLKHYRKDIRAEIFDFIRQLPTNLEVEVNGIKYKLVHASPEENYIKSPWNIYDYKNSREFAIWDRWDETQPIPEGYVLIFGHTPTCYFHDKVPWCIWKGDNAIGIDCGSGYEYGRLSCLRLDDMKEFYSDC</sequence>
<dbReference type="Proteomes" id="UP000008803">
    <property type="component" value="Chromosome"/>
</dbReference>
<dbReference type="EC" id="3.1.3.16" evidence="2"/>
<dbReference type="GO" id="GO:0004722">
    <property type="term" value="F:protein serine/threonine phosphatase activity"/>
    <property type="evidence" value="ECO:0007669"/>
    <property type="project" value="UniProtKB-EC"/>
</dbReference>
<reference evidence="2 3" key="1">
    <citation type="submission" date="2010-03" db="EMBL/GenBank/DDBJ databases">
        <title>The genome sequence of Eubacterium siraeum 70/3.</title>
        <authorList>
            <consortium name="metaHIT consortium -- http://www.metahit.eu/"/>
            <person name="Pajon A."/>
            <person name="Turner K."/>
            <person name="Parkhill J."/>
            <person name="Duncan S."/>
            <person name="Flint H."/>
        </authorList>
    </citation>
    <scope>NUCLEOTIDE SEQUENCE [LARGE SCALE GENOMIC DNA]</scope>
    <source>
        <strain evidence="2 3">70/3</strain>
    </source>
</reference>
<evidence type="ECO:0000313" key="3">
    <source>
        <dbReference type="Proteomes" id="UP000008803"/>
    </source>
</evidence>
<protein>
    <submittedName>
        <fullName evidence="2">Calcineurin-like phosphoesterase</fullName>
        <ecNumber evidence="2">3.1.3.16</ecNumber>
    </submittedName>
</protein>
<feature type="domain" description="Calcineurin-like phosphoesterase" evidence="1">
    <location>
        <begin position="3"/>
        <end position="186"/>
    </location>
</feature>
<dbReference type="PATRIC" id="fig|657319.3.peg.1353"/>
<dbReference type="SUPFAM" id="SSF56300">
    <property type="entry name" value="Metallo-dependent phosphatases"/>
    <property type="match status" value="1"/>
</dbReference>
<proteinExistence type="predicted"/>
<dbReference type="InterPro" id="IPR050126">
    <property type="entry name" value="Ap4A_hydrolase"/>
</dbReference>